<evidence type="ECO:0000313" key="3">
    <source>
        <dbReference type="Proteomes" id="UP000195602"/>
    </source>
</evidence>
<dbReference type="KEGG" id="clus:A9F13_15g00616"/>
<feature type="compositionally biased region" description="Acidic residues" evidence="1">
    <location>
        <begin position="1143"/>
        <end position="1153"/>
    </location>
</feature>
<evidence type="ECO:0000313" key="2">
    <source>
        <dbReference type="EMBL" id="OVF07088.1"/>
    </source>
</evidence>
<evidence type="ECO:0000256" key="1">
    <source>
        <dbReference type="SAM" id="MobiDB-lite"/>
    </source>
</evidence>
<dbReference type="AlphaFoldDB" id="A0AA91PWV6"/>
<organism evidence="2 3">
    <name type="scientific">Clavispora lusitaniae</name>
    <name type="common">Candida lusitaniae</name>
    <dbReference type="NCBI Taxonomy" id="36911"/>
    <lineage>
        <taxon>Eukaryota</taxon>
        <taxon>Fungi</taxon>
        <taxon>Dikarya</taxon>
        <taxon>Ascomycota</taxon>
        <taxon>Saccharomycotina</taxon>
        <taxon>Pichiomycetes</taxon>
        <taxon>Metschnikowiaceae</taxon>
        <taxon>Clavispora</taxon>
    </lineage>
</organism>
<reference evidence="2 3" key="1">
    <citation type="submission" date="2017-04" db="EMBL/GenBank/DDBJ databases">
        <title>Draft genome of the yeast Clavispora lusitaniae type strain CBS 6936.</title>
        <authorList>
            <person name="Durrens P."/>
            <person name="Klopp C."/>
            <person name="Biteau N."/>
            <person name="Fitton-Ouhabi V."/>
            <person name="Dementhon K."/>
            <person name="Accoceberry I."/>
            <person name="Sherman D.J."/>
            <person name="Noel T."/>
        </authorList>
    </citation>
    <scope>NUCLEOTIDE SEQUENCE [LARGE SCALE GENOMIC DNA]</scope>
    <source>
        <strain evidence="2 3">CBS 6936</strain>
    </source>
</reference>
<name>A0AA91PWV6_CLALS</name>
<feature type="compositionally biased region" description="Acidic residues" evidence="1">
    <location>
        <begin position="993"/>
        <end position="1005"/>
    </location>
</feature>
<protein>
    <submittedName>
        <fullName evidence="2">Uncharacterized protein</fullName>
    </submittedName>
</protein>
<comment type="caution">
    <text evidence="2">The sequence shown here is derived from an EMBL/GenBank/DDBJ whole genome shotgun (WGS) entry which is preliminary data.</text>
</comment>
<dbReference type="Proteomes" id="UP000195602">
    <property type="component" value="Unassembled WGS sequence"/>
</dbReference>
<feature type="region of interest" description="Disordered" evidence="1">
    <location>
        <begin position="991"/>
        <end position="1017"/>
    </location>
</feature>
<feature type="region of interest" description="Disordered" evidence="1">
    <location>
        <begin position="1142"/>
        <end position="1170"/>
    </location>
</feature>
<proteinExistence type="predicted"/>
<sequence>MPLDLDSLPPNTSFETILPQLRKAVIGNPALKARLTRAPDFLWWLQSQMCSALENLDRGWPEFASRIEFLHLLVTPESSVTPGADHAQLMWCVPLIGRFLDHVSGKALAEAFVDPSESSWTLLDSMVTSAFSILLELANVSPLAVAESAEPFWRSITSVALVTHSPSSDTFPLKKALQAGLALVPVYLESDPGANADALLAVVLRRLLTEFNHFPKGEELKSTEKNAELTSSTFSNLNDMLMPNTVPDFHTLEKVVHIPILCSLIVVAAQLLNYFKPRQRSLSLLERQFYNSTEVRLCLVALLQSNGVHLLSTATLNLISCYLDHISSASHSQEKLATSIIESLFPRIIDLLGISNKMVVLPKFLELPISILSDLCLKYPGVCSYIRNTNVDFQIMSELESLFSQSLLLKQIHILKTSSGCGTKLVDFNGLKSSIAESRLSDDGVQTAQIDTIANYLLLLSVFTSSNDEFRRRVASFKDNKQDKNTTNFLSLMVFELVDNFRFLCEQMLLSYKAFSAFQKLPREKSEPDFLPWFGGHVGMLMSLIDHPIYSNTFYLIRSLSRSVSTLRTFFIDCNSIQSPFDNESSHKTTDSSNLSRSILEIVSSNYDKEMTFDREGSFVSSLLRILNVLDPVYTAMMYFSTQKSKERTIKRHFGEISNAKFVILLALLANFILDFTSFRYEIVNNDTFLKDLSNLYKKATETKREYDYSEIKDLELRDTAYESSKIQLGVLQIIKNYLYNENEENRKYMWEFIPLSIVFEKSLYGILIPACEDNELHKMLLQHKVIAFEIMRNLTASSTYFSEIIKDLYTEFVQEQEKEGLHHLPSDWNDYLVSSILSFDLFVDVSTIDKLETKFLSDDEFLLRLLLDPDYVRLIVGINYTEDHRYTNSTTLRKRDLPSNNLLNVWKRLLEVELSKDLERKICHGSSDKTLQLFSQLSEVKVSIDWLLINLTWKDQDFGYPLTDKVNFRLLDTVRANSDSGNMFSATNIVVEDNEDEEEEEEGDEKQSRESGFDLDSMHENTVVSPEDRAQLLYKHGFANTLQRLIRGMCTPVFDSDQTRHETMKRFQNLNANDLYEKSKTAHHQIIQLVAGVHDNPRQVRFRERKEEKHPLRRQSNIINARDGFRARQEIQQAAEMLMIEPESEGDQNETDESNHTEPEADMDDYWIR</sequence>
<accession>A0AA91PWV6</accession>
<feature type="compositionally biased region" description="Acidic residues" evidence="1">
    <location>
        <begin position="1161"/>
        <end position="1170"/>
    </location>
</feature>
<gene>
    <name evidence="2" type="ORF">A9F13_15g00616</name>
</gene>
<dbReference type="EMBL" id="LYUB02000015">
    <property type="protein sequence ID" value="OVF07088.1"/>
    <property type="molecule type" value="Genomic_DNA"/>
</dbReference>
<feature type="compositionally biased region" description="Basic and acidic residues" evidence="1">
    <location>
        <begin position="1006"/>
        <end position="1017"/>
    </location>
</feature>